<dbReference type="GO" id="GO:0005509">
    <property type="term" value="F:calcium ion binding"/>
    <property type="evidence" value="ECO:0007669"/>
    <property type="project" value="InterPro"/>
</dbReference>
<feature type="compositionally biased region" description="Basic and acidic residues" evidence="1">
    <location>
        <begin position="2161"/>
        <end position="2186"/>
    </location>
</feature>
<sequence length="2391" mass="256943">MKKEHKEIFSIRKYKAYGANSALIGLVGPAVLMGVLMSPVQAEESASIPDLKPLDRAESSESSTRDIETNHLIVTSSHPEENATETAASGVETGIRASEELTTPKRAVSIVYKVRYVDRKSHQVVHEVTKTKTVETTEAKAKVIVTEIGGELANDSQLESYYVPDGNPTTFTKEIVEGEDNVFVYEVEGFGKSEATDRTVTLKYTVEYVDEKTGLVLDSEDKEETVSTFEAVVKKEVTVQASIDGNESLKGWSISDNATSHQTITLSEGVPVKVIFKLHNSDKGKVRQKRKVEYPSPAVTGQPYLTLEKITPGKLGEESITLAGNAQHTYEIKYKVGFSNIDASDLEMTQGAKDLGFNLDLEGGWLTATLTPTREIGGKYEVGFQSRSHPEVKVAGFINITTTTHFGFMVLATSGRDNPLSYFPNNRDDRTEFTYDGSITDPSRTSPVIYKGVSNLNDLYKDSSGPKIDITIDGIRMPTTPFGYFMDSSNQTVENATADTKRYYAMIPIFALMDRSTDYANNNKQGLSITDFRLLSASDGVEVKLVDLRKDKAPDKGVYSNTVDFQTMPGYDLSSGLLKDNMYGILDKTPYYLQFTKLPKTAGNYSVKFQMTDSLNLVKTITLNFTTYENSISSERSDSNASDNRTYALTNADALFEPNEEYVDKSTDKVTLPISDEEQILGKVTLNKDNAYIKADSFPAGVELRAVPGKVTEGHPTEAYVVKKSGIKVAKGKYSFSVNAYDGHYQTGAPRTFEFEIVDAINPIPNQHWHEGTVPTPIPVSMENNSKITGIRVESSGGYAFFEGNPNDSTISIYGLKHTSSQQKARVYVTFTDDEGKKHETFTDFYYVIESNIVDDLAVNVTNTDQTISEGEDWKEMVITTTPSEGVTIKVDKTKLPKGTRFVDNKIIGKGLYEGQYEVPVLAVKGDVVKSTVVRLTVKPKEFVVPPENTEVSVLSKVSALGLQEVPDDAVVTYRANDSYNFSNSGLKISNDGTKITGIPTAVGRYELTATISRRGSNGLVRTTTTTYTINVTGLSPSLTIGSGTQATDAYTSNETRLPASIGTEILPITIKHDSHSKLTVDSNSLPAGLSYSYDESTHTGTITGIPSAMSYEGYVYQILVQTEMPYNYADSNVRRTIWKTIYIEVTPITSALSINNENQTFAADKEMIPITVSDFDERATIDLENAPSGVRYDASNHQIIGSPTEGVGTYEFNIRAVMPQALGGQVTRRQVTLRVEPLTPILEADRSSVEVTAEDSIPTITVTKEPHSTLQLNVLVKERDYSYFGSLSDIGLSYDASTGKITGIPTVVGNHRIYLSTFLDKNFTGVAGGVRNELTIPLTVTAKEFNFMDNQERHTTVMSAIAPVAVSVPDGIEVSVESGTLPQGIIYNSDKKVIEGTPTQAGTFTITMVANPSGIRGNERKATVTIQVDPLPATIRIPHNHQTIQVGTPMEPSTIELNDHAKIYGSDALLDSFGSSGYINHASERGMEESYIDAFLKMFYGLTYDASTHTISGTPTRTGTITFTFIARNDDLLGSGEARETFVLNVVEVISKIPIITDAKEGSNVIKGSGVAGATVTVTLPDGVEKTALVVEDGTWMVDTPAPLVKGQSISARQKEVNKTISNDISATVVPQSGLVVSKEAMVDAIIEGVTTITGTGITDSTISVTLPDSTVKTATVSEGTWSVTLDKAVVKGDNIFVTQTEPNKATSPLVTATVVPKITKGDKGETGANGADGKSPVVTMTDNGDGTYSITVRNGDGSESTTKVKDGKDGKTATITTTDNPDGSHTITVTNPEGTTKETVVKNGKDGKTPKVEVTDNNDGTHTVKVIDGEGNITNAIIKDGKDGKAASATTRENPDGSHTVTITNPDGTKNEFVVKNGRDGVDGRTPTASVRDNGDGSHTIVITNPEGVTTETTVRDGKSPKVTITDEQNGTHKISVLNGDGTTTETIVKDGKSPVATVTDNHDGTYTIRVENGNGTVSETTVRDGKSPTAKVVANGYGTHTITVVNSDGTTTTTTVRDGKAPKLEVIDNNNGSHTIKVTGTDGKETTTTIFDGKSPKANIVDNGDGTHTLTIVDSDGREYKSIIKDGKDGVSPTVTVKNNNDGTHVVTIINPDGSKTEMVIKDGKDGKSPKVSVEDNGDGSHTITIINSDGTVTKIVVKDGKDGRDGRDGKDGKDGKDDKCGCQDKPVTPSNDKPVPPTPNVPEGPTFAMPEPPVHELPEFNGGVPGMPEVHELPEFNGGVPGMPENHELPEFNGGVPGMPENHELPEFNGGVPGMPEVQEVPKLDIPTVPAQPTPNVPVQPTPVVPTPVVPTPVVPTPEVPVKPEPPVVPTPGQPATPVNANPVVATPVKENHGEKLPETGSQSDYISVLLGSGILLSLYVGRRKED</sequence>
<protein>
    <recommendedName>
        <fullName evidence="3">LPXTG cell wall anchor domain-containing protein</fullName>
    </recommendedName>
</protein>
<dbReference type="NCBIfam" id="TIGR04203">
    <property type="entry name" value="RPT_S_cricet"/>
    <property type="match status" value="8"/>
</dbReference>
<dbReference type="InterPro" id="IPR013783">
    <property type="entry name" value="Ig-like_fold"/>
</dbReference>
<accession>A0AAT9FZR2</accession>
<dbReference type="Pfam" id="PF19079">
    <property type="entry name" value="CFSR"/>
    <property type="match status" value="5"/>
</dbReference>
<dbReference type="Gene3D" id="2.60.40.10">
    <property type="entry name" value="Immunoglobulins"/>
    <property type="match status" value="4"/>
</dbReference>
<feature type="region of interest" description="Disordered" evidence="1">
    <location>
        <begin position="1844"/>
        <end position="1905"/>
    </location>
</feature>
<dbReference type="EMBL" id="AP028929">
    <property type="protein sequence ID" value="BET04696.1"/>
    <property type="molecule type" value="Genomic_DNA"/>
</dbReference>
<dbReference type="InterPro" id="IPR015919">
    <property type="entry name" value="Cadherin-like_sf"/>
</dbReference>
<proteinExistence type="predicted"/>
<feature type="compositionally biased region" description="Basic and acidic residues" evidence="1">
    <location>
        <begin position="52"/>
        <end position="66"/>
    </location>
</feature>
<dbReference type="InterPro" id="IPR026394">
    <property type="entry name" value="RPT_S_cricet"/>
</dbReference>
<organism evidence="2">
    <name type="scientific">Streptococcus sp. SN-1</name>
    <dbReference type="NCBI Taxonomy" id="3074854"/>
    <lineage>
        <taxon>Bacteria</taxon>
        <taxon>Bacillati</taxon>
        <taxon>Bacillota</taxon>
        <taxon>Bacilli</taxon>
        <taxon>Lactobacillales</taxon>
        <taxon>Streptococcaceae</taxon>
        <taxon>Streptococcus</taxon>
    </lineage>
</organism>
<evidence type="ECO:0008006" key="3">
    <source>
        <dbReference type="Google" id="ProtNLM"/>
    </source>
</evidence>
<feature type="region of interest" description="Disordered" evidence="1">
    <location>
        <begin position="46"/>
        <end position="66"/>
    </location>
</feature>
<feature type="compositionally biased region" description="Polar residues" evidence="1">
    <location>
        <begin position="1850"/>
        <end position="1870"/>
    </location>
</feature>
<dbReference type="NCBIfam" id="NF043031">
    <property type="entry name" value="SIALI-17"/>
    <property type="match status" value="1"/>
</dbReference>
<dbReference type="SUPFAM" id="SSF49313">
    <property type="entry name" value="Cadherin-like"/>
    <property type="match status" value="1"/>
</dbReference>
<feature type="region of interest" description="Disordered" evidence="1">
    <location>
        <begin position="76"/>
        <end position="95"/>
    </location>
</feature>
<name>A0AAT9FZR2_9STRE</name>
<evidence type="ECO:0000256" key="1">
    <source>
        <dbReference type="SAM" id="MobiDB-lite"/>
    </source>
</evidence>
<evidence type="ECO:0000313" key="2">
    <source>
        <dbReference type="EMBL" id="BET04696.1"/>
    </source>
</evidence>
<feature type="region of interest" description="Disordered" evidence="1">
    <location>
        <begin position="2125"/>
        <end position="2149"/>
    </location>
</feature>
<dbReference type="InterPro" id="IPR049964">
    <property type="entry name" value="NanA_rpt"/>
</dbReference>
<dbReference type="RefSeq" id="WP_369606936.1">
    <property type="nucleotide sequence ID" value="NZ_AP028929.1"/>
</dbReference>
<dbReference type="NCBIfam" id="TIGR01167">
    <property type="entry name" value="LPXTG_anchor"/>
    <property type="match status" value="1"/>
</dbReference>
<gene>
    <name evidence="2" type="ORF">MASAN616_05590</name>
</gene>
<reference evidence="2" key="1">
    <citation type="submission" date="2024-06" db="EMBL/GenBank/DDBJ databases">
        <title>Whole Genome Sequence of Streptococcus sp. strain SN-1.</title>
        <authorList>
            <person name="Saito M."/>
            <person name="Kuwahara N."/>
            <person name="Senpuku H."/>
        </authorList>
    </citation>
    <scope>NUCLEOTIDE SEQUENCE</scope>
    <source>
        <strain evidence="2">SN-1</strain>
    </source>
</reference>
<dbReference type="GO" id="GO:0016020">
    <property type="term" value="C:membrane"/>
    <property type="evidence" value="ECO:0007669"/>
    <property type="project" value="InterPro"/>
</dbReference>
<dbReference type="Pfam" id="PF05345">
    <property type="entry name" value="He_PIG"/>
    <property type="match status" value="1"/>
</dbReference>
<feature type="region of interest" description="Disordered" evidence="1">
    <location>
        <begin position="2161"/>
        <end position="2266"/>
    </location>
</feature>